<dbReference type="InterPro" id="IPR012337">
    <property type="entry name" value="RNaseH-like_sf"/>
</dbReference>
<dbReference type="Proteomes" id="UP000663833">
    <property type="component" value="Unassembled WGS sequence"/>
</dbReference>
<dbReference type="SUPFAM" id="SSF140996">
    <property type="entry name" value="Hermes dimerisation domain"/>
    <property type="match status" value="1"/>
</dbReference>
<proteinExistence type="predicted"/>
<dbReference type="Pfam" id="PF10683">
    <property type="entry name" value="DBD_Tnp_Hermes"/>
    <property type="match status" value="1"/>
</dbReference>
<comment type="caution">
    <text evidence="3">The sequence shown here is derived from an EMBL/GenBank/DDBJ whole genome shotgun (WGS) entry which is preliminary data.</text>
</comment>
<dbReference type="Gene3D" id="1.10.10.1070">
    <property type="entry name" value="Zinc finger, BED domain-containing"/>
    <property type="match status" value="1"/>
</dbReference>
<reference evidence="3" key="1">
    <citation type="submission" date="2021-02" db="EMBL/GenBank/DDBJ databases">
        <authorList>
            <person name="Nowell W R."/>
        </authorList>
    </citation>
    <scope>NUCLEOTIDE SEQUENCE</scope>
</reference>
<feature type="domain" description="Hermes trasposase DNA-binding" evidence="2">
    <location>
        <begin position="115"/>
        <end position="172"/>
    </location>
</feature>
<organism evidence="3 4">
    <name type="scientific">Rotaria socialis</name>
    <dbReference type="NCBI Taxonomy" id="392032"/>
    <lineage>
        <taxon>Eukaryota</taxon>
        <taxon>Metazoa</taxon>
        <taxon>Spiralia</taxon>
        <taxon>Gnathifera</taxon>
        <taxon>Rotifera</taxon>
        <taxon>Eurotatoria</taxon>
        <taxon>Bdelloidea</taxon>
        <taxon>Philodinida</taxon>
        <taxon>Philodinidae</taxon>
        <taxon>Rotaria</taxon>
    </lineage>
</organism>
<dbReference type="EMBL" id="CAJNYD010002685">
    <property type="protein sequence ID" value="CAF3438587.1"/>
    <property type="molecule type" value="Genomic_DNA"/>
</dbReference>
<evidence type="ECO:0000313" key="4">
    <source>
        <dbReference type="Proteomes" id="UP000663833"/>
    </source>
</evidence>
<evidence type="ECO:0000256" key="1">
    <source>
        <dbReference type="SAM" id="MobiDB-lite"/>
    </source>
</evidence>
<dbReference type="InterPro" id="IPR018473">
    <property type="entry name" value="Hermes_transposase_DNA-db"/>
</dbReference>
<dbReference type="SUPFAM" id="SSF53098">
    <property type="entry name" value="Ribonuclease H-like"/>
    <property type="match status" value="1"/>
</dbReference>
<dbReference type="PANTHER" id="PTHR37432:SF1">
    <property type="entry name" value="HAT C-TERMINAL DIMERISATION DOMAIN-CONTAINING PROTEIN-RELATED"/>
    <property type="match status" value="1"/>
</dbReference>
<evidence type="ECO:0000313" key="3">
    <source>
        <dbReference type="EMBL" id="CAF3438587.1"/>
    </source>
</evidence>
<gene>
    <name evidence="3" type="ORF">LUA448_LOCUS20973</name>
</gene>
<feature type="compositionally biased region" description="Low complexity" evidence="1">
    <location>
        <begin position="326"/>
        <end position="341"/>
    </location>
</feature>
<name>A0A818D4I6_9BILA</name>
<accession>A0A818D4I6</accession>
<sequence length="567" mass="64255">MIQQRSSSSSSNLIQPYSTSTIENLLKQKDNSKQFLVIKNNRKKQDDCYQRIVGFASCFECKDTYTYQSGGSGSTKHLLRHVCSKRSSSLENNEEGPMGKFMKLIKLAPLKLNSKDRTIIQDEFTKWIFSSIRPFNLISGPGLKTTLQTIIDICKKYQGSINIDDILVTPTTISNNVKKLAGYYRSLLRPILIEQAESGALAVCPDLWTDNHKKINYLGLTVYFVTNGYELFTFDLCCTRFNEIGKAGESALKAIREQLNLFGLLSYMDNNKIKFAGDRGANILKALKGYPVIYCFAHRINNVLKLAIYQATQNNKKRVLIALSTPAKKQPKKAPTSPSPSKHGEANTALSDLPPKPEEVLKTITTSKKLVKYVKLAGLNKNIEERGGVALKQECVVRWLSMSNIEFKNVSSLVQTGTRPSLHMAYICINKLERHLSGTGVNADGENIDIYDRHEGIDFFRKRLIQLLKCMFTFDDKHLAAAILHPLYRKLTFATTYFKSIAHFYIREQLNDILGLSEQDQFADPDDNSDPDDIGPIAMITFKNDELERYLRMNIEDIYKQSNPLKF</sequence>
<feature type="region of interest" description="Disordered" evidence="1">
    <location>
        <begin position="326"/>
        <end position="354"/>
    </location>
</feature>
<evidence type="ECO:0000259" key="2">
    <source>
        <dbReference type="Pfam" id="PF10683"/>
    </source>
</evidence>
<dbReference type="PANTHER" id="PTHR37432">
    <property type="entry name" value="PROTEIN CBG21304"/>
    <property type="match status" value="1"/>
</dbReference>
<dbReference type="AlphaFoldDB" id="A0A818D4I6"/>
<protein>
    <recommendedName>
        <fullName evidence="2">Hermes trasposase DNA-binding domain-containing protein</fullName>
    </recommendedName>
</protein>